<proteinExistence type="predicted"/>
<keyword evidence="2" id="KW-1185">Reference proteome</keyword>
<name>A0A4Y2S6V1_ARAVE</name>
<sequence>MVQHEKPPGQPISPHLAISDSQDAMAQCIEIAAITSFFVDYGDAQFLCVDGSTAISRVVIDNSRYELIHSEITRGTIGHAFAQSVSRGIRVL</sequence>
<dbReference type="EMBL" id="BGPR01020135">
    <property type="protein sequence ID" value="GBN83902.1"/>
    <property type="molecule type" value="Genomic_DNA"/>
</dbReference>
<gene>
    <name evidence="1" type="ORF">AVEN_220534_1</name>
</gene>
<dbReference type="Proteomes" id="UP000499080">
    <property type="component" value="Unassembled WGS sequence"/>
</dbReference>
<accession>A0A4Y2S6V1</accession>
<evidence type="ECO:0000313" key="2">
    <source>
        <dbReference type="Proteomes" id="UP000499080"/>
    </source>
</evidence>
<dbReference type="AlphaFoldDB" id="A0A4Y2S6V1"/>
<evidence type="ECO:0000313" key="1">
    <source>
        <dbReference type="EMBL" id="GBN83902.1"/>
    </source>
</evidence>
<reference evidence="1 2" key="1">
    <citation type="journal article" date="2019" name="Sci. Rep.">
        <title>Orb-weaving spider Araneus ventricosus genome elucidates the spidroin gene catalogue.</title>
        <authorList>
            <person name="Kono N."/>
            <person name="Nakamura H."/>
            <person name="Ohtoshi R."/>
            <person name="Moran D.A.P."/>
            <person name="Shinohara A."/>
            <person name="Yoshida Y."/>
            <person name="Fujiwara M."/>
            <person name="Mori M."/>
            <person name="Tomita M."/>
            <person name="Arakawa K."/>
        </authorList>
    </citation>
    <scope>NUCLEOTIDE SEQUENCE [LARGE SCALE GENOMIC DNA]</scope>
</reference>
<organism evidence="1 2">
    <name type="scientific">Araneus ventricosus</name>
    <name type="common">Orbweaver spider</name>
    <name type="synonym">Epeira ventricosa</name>
    <dbReference type="NCBI Taxonomy" id="182803"/>
    <lineage>
        <taxon>Eukaryota</taxon>
        <taxon>Metazoa</taxon>
        <taxon>Ecdysozoa</taxon>
        <taxon>Arthropoda</taxon>
        <taxon>Chelicerata</taxon>
        <taxon>Arachnida</taxon>
        <taxon>Araneae</taxon>
        <taxon>Araneomorphae</taxon>
        <taxon>Entelegynae</taxon>
        <taxon>Araneoidea</taxon>
        <taxon>Araneidae</taxon>
        <taxon>Araneus</taxon>
    </lineage>
</organism>
<protein>
    <submittedName>
        <fullName evidence="1">Uncharacterized protein</fullName>
    </submittedName>
</protein>
<comment type="caution">
    <text evidence="1">The sequence shown here is derived from an EMBL/GenBank/DDBJ whole genome shotgun (WGS) entry which is preliminary data.</text>
</comment>